<protein>
    <recommendedName>
        <fullName evidence="3">Tail fiber protein</fullName>
    </recommendedName>
</protein>
<evidence type="ECO:0008006" key="3">
    <source>
        <dbReference type="Google" id="ProtNLM"/>
    </source>
</evidence>
<keyword evidence="2" id="KW-1185">Reference proteome</keyword>
<organism evidence="1 2">
    <name type="scientific">Luteibacter anthropi</name>
    <dbReference type="NCBI Taxonomy" id="564369"/>
    <lineage>
        <taxon>Bacteria</taxon>
        <taxon>Pseudomonadati</taxon>
        <taxon>Pseudomonadota</taxon>
        <taxon>Gammaproteobacteria</taxon>
        <taxon>Lysobacterales</taxon>
        <taxon>Rhodanobacteraceae</taxon>
        <taxon>Luteibacter</taxon>
    </lineage>
</organism>
<evidence type="ECO:0000313" key="2">
    <source>
        <dbReference type="Proteomes" id="UP000490980"/>
    </source>
</evidence>
<sequence length="156" mass="16524">MPQQRPNFALDGDDTTGALRKLDNNCVDLDGRIAGALQAAANAQSSADGVGTLLNTVGWGTAQLPAISSIDGVNRSAVYRFIATTPGTLPTNQAYGTVTVLSYSSSDYTQLAQSVTGNEMAFRYYRGAGGGWGPWCRVWHTGNTTVDSNQFIKKAL</sequence>
<accession>A0A7X5UBA7</accession>
<reference evidence="1 2" key="1">
    <citation type="submission" date="2020-03" db="EMBL/GenBank/DDBJ databases">
        <authorList>
            <person name="Lai Q."/>
        </authorList>
    </citation>
    <scope>NUCLEOTIDE SEQUENCE [LARGE SCALE GENOMIC DNA]</scope>
    <source>
        <strain evidence="1 2">CCUG 25036</strain>
    </source>
</reference>
<dbReference type="RefSeq" id="WP_166949005.1">
    <property type="nucleotide sequence ID" value="NZ_JAARLZ010000006.1"/>
</dbReference>
<dbReference type="AlphaFoldDB" id="A0A7X5UBA7"/>
<name>A0A7X5UBA7_9GAMM</name>
<dbReference type="Proteomes" id="UP000490980">
    <property type="component" value="Unassembled WGS sequence"/>
</dbReference>
<proteinExistence type="predicted"/>
<dbReference type="CDD" id="cd19958">
    <property type="entry name" value="pyocin_knob"/>
    <property type="match status" value="1"/>
</dbReference>
<evidence type="ECO:0000313" key="1">
    <source>
        <dbReference type="EMBL" id="NII07273.1"/>
    </source>
</evidence>
<comment type="caution">
    <text evidence="1">The sequence shown here is derived from an EMBL/GenBank/DDBJ whole genome shotgun (WGS) entry which is preliminary data.</text>
</comment>
<dbReference type="EMBL" id="JAARLZ010000006">
    <property type="protein sequence ID" value="NII07273.1"/>
    <property type="molecule type" value="Genomic_DNA"/>
</dbReference>
<gene>
    <name evidence="1" type="ORF">HBF25_12855</name>
</gene>